<proteinExistence type="inferred from homology"/>
<comment type="catalytic activity">
    <reaction evidence="5 8">
        <text>a 2'-deoxycytidine in DNA + S-adenosyl-L-methionine = a 5-methyl-2'-deoxycytidine in DNA + S-adenosyl-L-homocysteine + H(+)</text>
        <dbReference type="Rhea" id="RHEA:13681"/>
        <dbReference type="Rhea" id="RHEA-COMP:11369"/>
        <dbReference type="Rhea" id="RHEA-COMP:11370"/>
        <dbReference type="ChEBI" id="CHEBI:15378"/>
        <dbReference type="ChEBI" id="CHEBI:57856"/>
        <dbReference type="ChEBI" id="CHEBI:59789"/>
        <dbReference type="ChEBI" id="CHEBI:85452"/>
        <dbReference type="ChEBI" id="CHEBI:85454"/>
        <dbReference type="EC" id="2.1.1.37"/>
    </reaction>
</comment>
<dbReference type="AlphaFoldDB" id="A0A7X0LLZ8"/>
<dbReference type="PRINTS" id="PR00105">
    <property type="entry name" value="C5METTRFRASE"/>
</dbReference>
<keyword evidence="3 6" id="KW-0949">S-adenosyl-L-methionine</keyword>
<dbReference type="InterPro" id="IPR029063">
    <property type="entry name" value="SAM-dependent_MTases_sf"/>
</dbReference>
<keyword evidence="2 6" id="KW-0808">Transferase</keyword>
<dbReference type="Pfam" id="PF00145">
    <property type="entry name" value="DNA_methylase"/>
    <property type="match status" value="1"/>
</dbReference>
<keyword evidence="10" id="KW-1185">Reference proteome</keyword>
<dbReference type="RefSeq" id="WP_221435601.1">
    <property type="nucleotide sequence ID" value="NZ_JACHGY010000001.1"/>
</dbReference>
<dbReference type="PROSITE" id="PS00094">
    <property type="entry name" value="C5_MTASE_1"/>
    <property type="match status" value="1"/>
</dbReference>
<protein>
    <recommendedName>
        <fullName evidence="8">Cytosine-specific methyltransferase</fullName>
        <ecNumber evidence="8">2.1.1.37</ecNumber>
    </recommendedName>
</protein>
<dbReference type="GO" id="GO:0003677">
    <property type="term" value="F:DNA binding"/>
    <property type="evidence" value="ECO:0007669"/>
    <property type="project" value="TreeGrafter"/>
</dbReference>
<dbReference type="Gene3D" id="3.40.50.150">
    <property type="entry name" value="Vaccinia Virus protein VP39"/>
    <property type="match status" value="1"/>
</dbReference>
<dbReference type="GO" id="GO:0032259">
    <property type="term" value="P:methylation"/>
    <property type="evidence" value="ECO:0007669"/>
    <property type="project" value="UniProtKB-KW"/>
</dbReference>
<dbReference type="GO" id="GO:0009307">
    <property type="term" value="P:DNA restriction-modification system"/>
    <property type="evidence" value="ECO:0007669"/>
    <property type="project" value="UniProtKB-KW"/>
</dbReference>
<dbReference type="GO" id="GO:0003886">
    <property type="term" value="F:DNA (cytosine-5-)-methyltransferase activity"/>
    <property type="evidence" value="ECO:0007669"/>
    <property type="project" value="UniProtKB-EC"/>
</dbReference>
<evidence type="ECO:0000256" key="2">
    <source>
        <dbReference type="ARBA" id="ARBA00022679"/>
    </source>
</evidence>
<gene>
    <name evidence="9" type="ORF">HNQ40_003343</name>
</gene>
<dbReference type="PROSITE" id="PS51679">
    <property type="entry name" value="SAM_MT_C5"/>
    <property type="match status" value="1"/>
</dbReference>
<dbReference type="SUPFAM" id="SSF53335">
    <property type="entry name" value="S-adenosyl-L-methionine-dependent methyltransferases"/>
    <property type="match status" value="1"/>
</dbReference>
<organism evidence="9 10">
    <name type="scientific">Algisphaera agarilytica</name>
    <dbReference type="NCBI Taxonomy" id="1385975"/>
    <lineage>
        <taxon>Bacteria</taxon>
        <taxon>Pseudomonadati</taxon>
        <taxon>Planctomycetota</taxon>
        <taxon>Phycisphaerae</taxon>
        <taxon>Phycisphaerales</taxon>
        <taxon>Phycisphaeraceae</taxon>
        <taxon>Algisphaera</taxon>
    </lineage>
</organism>
<keyword evidence="1 6" id="KW-0489">Methyltransferase</keyword>
<dbReference type="InterPro" id="IPR018117">
    <property type="entry name" value="C5_DNA_meth_AS"/>
</dbReference>
<dbReference type="EC" id="2.1.1.37" evidence="8"/>
<dbReference type="GO" id="GO:0044027">
    <property type="term" value="P:negative regulation of gene expression via chromosomal CpG island methylation"/>
    <property type="evidence" value="ECO:0007669"/>
    <property type="project" value="TreeGrafter"/>
</dbReference>
<dbReference type="NCBIfam" id="TIGR00675">
    <property type="entry name" value="dcm"/>
    <property type="match status" value="1"/>
</dbReference>
<comment type="similarity">
    <text evidence="6 7">Belongs to the class I-like SAM-binding methyltransferase superfamily. C5-methyltransferase family.</text>
</comment>
<name>A0A7X0LLZ8_9BACT</name>
<comment type="caution">
    <text evidence="9">The sequence shown here is derived from an EMBL/GenBank/DDBJ whole genome shotgun (WGS) entry which is preliminary data.</text>
</comment>
<evidence type="ECO:0000256" key="1">
    <source>
        <dbReference type="ARBA" id="ARBA00022603"/>
    </source>
</evidence>
<dbReference type="InterPro" id="IPR001525">
    <property type="entry name" value="C5_MeTfrase"/>
</dbReference>
<dbReference type="InterPro" id="IPR050390">
    <property type="entry name" value="C5-Methyltransferase"/>
</dbReference>
<evidence type="ECO:0000256" key="4">
    <source>
        <dbReference type="ARBA" id="ARBA00022747"/>
    </source>
</evidence>
<evidence type="ECO:0000313" key="9">
    <source>
        <dbReference type="EMBL" id="MBB6431537.1"/>
    </source>
</evidence>
<dbReference type="EMBL" id="JACHGY010000001">
    <property type="protein sequence ID" value="MBB6431537.1"/>
    <property type="molecule type" value="Genomic_DNA"/>
</dbReference>
<sequence length="373" mass="41357">MKLSVYGKEAMASKYKVIDLFAGAGGLSLGFRQAGFEAVFAVEKEPDFAKTYAENFGSHIVASSIEDVVASGICPKADIVVGGPPCQGFSNLTGNKRSDPRRKLWQYFMDVVESSDCKVFVCENVPNMLTSAEGTALIRRARKLGFHVTDDSMGVLLASEYGTPQNRRRCIIIGSKLGPTKLPKPNGEKRTVRDAFQSIPLKPIHKDLHATPASGSDLHIARNPTELSLKRYKLIPPGGNRFDLQRLAPELTPGCWIRKTSGGTDLFGRLEYDGPARCTIRTEFYKPEKGRYLHPKADRPITHWEASRLQGFPDDFRWHGTKIRIAIQIGNAVPPPLAKAIAENVKKHLREFKHRPTSRPAKADLRQLSLLPS</sequence>
<evidence type="ECO:0000256" key="6">
    <source>
        <dbReference type="PROSITE-ProRule" id="PRU01016"/>
    </source>
</evidence>
<evidence type="ECO:0000256" key="8">
    <source>
        <dbReference type="RuleBase" id="RU000417"/>
    </source>
</evidence>
<dbReference type="Proteomes" id="UP000541810">
    <property type="component" value="Unassembled WGS sequence"/>
</dbReference>
<evidence type="ECO:0000256" key="3">
    <source>
        <dbReference type="ARBA" id="ARBA00022691"/>
    </source>
</evidence>
<evidence type="ECO:0000256" key="5">
    <source>
        <dbReference type="ARBA" id="ARBA00047422"/>
    </source>
</evidence>
<feature type="active site" evidence="6">
    <location>
        <position position="86"/>
    </location>
</feature>
<accession>A0A7X0LLZ8</accession>
<dbReference type="Gene3D" id="3.90.120.10">
    <property type="entry name" value="DNA Methylase, subunit A, domain 2"/>
    <property type="match status" value="1"/>
</dbReference>
<keyword evidence="4" id="KW-0680">Restriction system</keyword>
<evidence type="ECO:0000313" key="10">
    <source>
        <dbReference type="Proteomes" id="UP000541810"/>
    </source>
</evidence>
<reference evidence="9 10" key="1">
    <citation type="submission" date="2020-08" db="EMBL/GenBank/DDBJ databases">
        <title>Genomic Encyclopedia of Type Strains, Phase IV (KMG-IV): sequencing the most valuable type-strain genomes for metagenomic binning, comparative biology and taxonomic classification.</title>
        <authorList>
            <person name="Goeker M."/>
        </authorList>
    </citation>
    <scope>NUCLEOTIDE SEQUENCE [LARGE SCALE GENOMIC DNA]</scope>
    <source>
        <strain evidence="9 10">DSM 103725</strain>
    </source>
</reference>
<dbReference type="PANTHER" id="PTHR10629:SF52">
    <property type="entry name" value="DNA (CYTOSINE-5)-METHYLTRANSFERASE 1"/>
    <property type="match status" value="1"/>
</dbReference>
<evidence type="ECO:0000256" key="7">
    <source>
        <dbReference type="RuleBase" id="RU000416"/>
    </source>
</evidence>
<dbReference type="PANTHER" id="PTHR10629">
    <property type="entry name" value="CYTOSINE-SPECIFIC METHYLTRANSFERASE"/>
    <property type="match status" value="1"/>
</dbReference>